<comment type="subunit">
    <text evidence="9">The complex comprises the extracytoplasmic solute receptor protein and the two transmembrane proteins.</text>
</comment>
<keyword evidence="5 9" id="KW-0812">Transmembrane</keyword>
<feature type="transmembrane region" description="Helical" evidence="9">
    <location>
        <begin position="12"/>
        <end position="33"/>
    </location>
</feature>
<feature type="transmembrane region" description="Helical" evidence="9">
    <location>
        <begin position="53"/>
        <end position="80"/>
    </location>
</feature>
<comment type="similarity">
    <text evidence="8 9">Belongs to the TRAP transporter small permease family.</text>
</comment>
<evidence type="ECO:0000259" key="10">
    <source>
        <dbReference type="Pfam" id="PF04290"/>
    </source>
</evidence>
<dbReference type="GO" id="GO:0015740">
    <property type="term" value="P:C4-dicarboxylate transport"/>
    <property type="evidence" value="ECO:0007669"/>
    <property type="project" value="TreeGrafter"/>
</dbReference>
<evidence type="ECO:0000256" key="2">
    <source>
        <dbReference type="ARBA" id="ARBA00022448"/>
    </source>
</evidence>
<dbReference type="STRING" id="1545044.SAMN05444276_104145"/>
<gene>
    <name evidence="11" type="ORF">SAMN05444276_104145</name>
</gene>
<dbReference type="InterPro" id="IPR055348">
    <property type="entry name" value="DctQ"/>
</dbReference>
<dbReference type="PANTHER" id="PTHR35011:SF2">
    <property type="entry name" value="2,3-DIKETO-L-GULONATE TRAP TRANSPORTER SMALL PERMEASE PROTEIN YIAM"/>
    <property type="match status" value="1"/>
</dbReference>
<keyword evidence="2 9" id="KW-0813">Transport</keyword>
<keyword evidence="3" id="KW-1003">Cell membrane</keyword>
<dbReference type="EMBL" id="FNNA01000004">
    <property type="protein sequence ID" value="SDX31073.1"/>
    <property type="molecule type" value="Genomic_DNA"/>
</dbReference>
<evidence type="ECO:0000256" key="9">
    <source>
        <dbReference type="RuleBase" id="RU369079"/>
    </source>
</evidence>
<keyword evidence="6 9" id="KW-1133">Transmembrane helix</keyword>
<accession>A0A1H3AN71</accession>
<dbReference type="InterPro" id="IPR007387">
    <property type="entry name" value="TRAP_DctQ"/>
</dbReference>
<feature type="domain" description="Tripartite ATP-independent periplasmic transporters DctQ component" evidence="10">
    <location>
        <begin position="26"/>
        <end position="148"/>
    </location>
</feature>
<reference evidence="12" key="1">
    <citation type="submission" date="2016-10" db="EMBL/GenBank/DDBJ databases">
        <authorList>
            <person name="Varghese N."/>
            <person name="Submissions S."/>
        </authorList>
    </citation>
    <scope>NUCLEOTIDE SEQUENCE [LARGE SCALE GENOMIC DNA]</scope>
    <source>
        <strain evidence="12">DSM 29303</strain>
    </source>
</reference>
<dbReference type="AlphaFoldDB" id="A0A1H3AN71"/>
<evidence type="ECO:0000256" key="6">
    <source>
        <dbReference type="ARBA" id="ARBA00022989"/>
    </source>
</evidence>
<dbReference type="Pfam" id="PF04290">
    <property type="entry name" value="DctQ"/>
    <property type="match status" value="1"/>
</dbReference>
<proteinExistence type="inferred from homology"/>
<sequence length="153" mass="16033">MTARGIAGTLDAIARGIGAVGVAVLAATVTWVVFSRYVLGTTPRWSEELPRLILIWVTWFGVVSAFIRGTHFQAGILPFVVRSPWARRAAGIAARLASAAFLVLLAVTGWQITLFTWDHASTALGLPGGLFYAALPVCAAASLIGLIAAEVGS</sequence>
<comment type="function">
    <text evidence="9">Part of the tripartite ATP-independent periplasmic (TRAP) transport system.</text>
</comment>
<evidence type="ECO:0000313" key="11">
    <source>
        <dbReference type="EMBL" id="SDX31073.1"/>
    </source>
</evidence>
<protein>
    <recommendedName>
        <fullName evidence="9">TRAP transporter small permease protein</fullName>
    </recommendedName>
</protein>
<feature type="transmembrane region" description="Helical" evidence="9">
    <location>
        <begin position="92"/>
        <end position="117"/>
    </location>
</feature>
<dbReference type="RefSeq" id="WP_052176311.1">
    <property type="nucleotide sequence ID" value="NZ_FNNA01000004.1"/>
</dbReference>
<name>A0A1H3AN71_9RHOB</name>
<keyword evidence="7 9" id="KW-0472">Membrane</keyword>
<dbReference type="PANTHER" id="PTHR35011">
    <property type="entry name" value="2,3-DIKETO-L-GULONATE TRAP TRANSPORTER SMALL PERMEASE PROTEIN YIAM"/>
    <property type="match status" value="1"/>
</dbReference>
<organism evidence="11 12">
    <name type="scientific">Paracoccus sanguinis</name>
    <dbReference type="NCBI Taxonomy" id="1545044"/>
    <lineage>
        <taxon>Bacteria</taxon>
        <taxon>Pseudomonadati</taxon>
        <taxon>Pseudomonadota</taxon>
        <taxon>Alphaproteobacteria</taxon>
        <taxon>Rhodobacterales</taxon>
        <taxon>Paracoccaceae</taxon>
        <taxon>Paracoccus</taxon>
    </lineage>
</organism>
<evidence type="ECO:0000256" key="8">
    <source>
        <dbReference type="ARBA" id="ARBA00038436"/>
    </source>
</evidence>
<evidence type="ECO:0000256" key="5">
    <source>
        <dbReference type="ARBA" id="ARBA00022692"/>
    </source>
</evidence>
<dbReference type="GO" id="GO:0005886">
    <property type="term" value="C:plasma membrane"/>
    <property type="evidence" value="ECO:0007669"/>
    <property type="project" value="UniProtKB-SubCell"/>
</dbReference>
<evidence type="ECO:0000256" key="4">
    <source>
        <dbReference type="ARBA" id="ARBA00022519"/>
    </source>
</evidence>
<dbReference type="Proteomes" id="UP000182944">
    <property type="component" value="Unassembled WGS sequence"/>
</dbReference>
<evidence type="ECO:0000256" key="1">
    <source>
        <dbReference type="ARBA" id="ARBA00004429"/>
    </source>
</evidence>
<evidence type="ECO:0000256" key="7">
    <source>
        <dbReference type="ARBA" id="ARBA00023136"/>
    </source>
</evidence>
<keyword evidence="4 9" id="KW-0997">Cell inner membrane</keyword>
<comment type="subcellular location">
    <subcellularLocation>
        <location evidence="1 9">Cell inner membrane</location>
        <topology evidence="1 9">Multi-pass membrane protein</topology>
    </subcellularLocation>
</comment>
<dbReference type="GO" id="GO:0022857">
    <property type="term" value="F:transmembrane transporter activity"/>
    <property type="evidence" value="ECO:0007669"/>
    <property type="project" value="UniProtKB-UniRule"/>
</dbReference>
<evidence type="ECO:0000256" key="3">
    <source>
        <dbReference type="ARBA" id="ARBA00022475"/>
    </source>
</evidence>
<feature type="transmembrane region" description="Helical" evidence="9">
    <location>
        <begin position="129"/>
        <end position="149"/>
    </location>
</feature>
<keyword evidence="12" id="KW-1185">Reference proteome</keyword>
<evidence type="ECO:0000313" key="12">
    <source>
        <dbReference type="Proteomes" id="UP000182944"/>
    </source>
</evidence>